<keyword evidence="3" id="KW-1185">Reference proteome</keyword>
<protein>
    <submittedName>
        <fullName evidence="2">Uncharacterized protein</fullName>
    </submittedName>
</protein>
<feature type="transmembrane region" description="Helical" evidence="1">
    <location>
        <begin position="7"/>
        <end position="26"/>
    </location>
</feature>
<evidence type="ECO:0000313" key="2">
    <source>
        <dbReference type="EMBL" id="WVT05987.1"/>
    </source>
</evidence>
<accession>A0ABZ2BEQ6</accession>
<evidence type="ECO:0000256" key="1">
    <source>
        <dbReference type="SAM" id="Phobius"/>
    </source>
</evidence>
<dbReference type="EMBL" id="CP133148">
    <property type="protein sequence ID" value="WVT05987.1"/>
    <property type="molecule type" value="Genomic_DNA"/>
</dbReference>
<sequence>MDADLTELFMGIGAALLVLVTLVAIAPEVGGPTDTVAVSIASAS</sequence>
<dbReference type="RefSeq" id="WP_331375057.1">
    <property type="nucleotide sequence ID" value="NZ_CP133148.1"/>
</dbReference>
<proteinExistence type="predicted"/>
<organism evidence="2 3">
    <name type="scientific">Sinorhizobium chiapasense</name>
    <dbReference type="NCBI Taxonomy" id="501572"/>
    <lineage>
        <taxon>Bacteria</taxon>
        <taxon>Pseudomonadati</taxon>
        <taxon>Pseudomonadota</taxon>
        <taxon>Alphaproteobacteria</taxon>
        <taxon>Hyphomicrobiales</taxon>
        <taxon>Rhizobiaceae</taxon>
        <taxon>Sinorhizobium/Ensifer group</taxon>
        <taxon>Sinorhizobium</taxon>
    </lineage>
</organism>
<evidence type="ECO:0000313" key="3">
    <source>
        <dbReference type="Proteomes" id="UP001432360"/>
    </source>
</evidence>
<keyword evidence="1" id="KW-0472">Membrane</keyword>
<keyword evidence="1" id="KW-0812">Transmembrane</keyword>
<gene>
    <name evidence="2" type="ORF">RB548_07050</name>
</gene>
<dbReference type="Proteomes" id="UP001432360">
    <property type="component" value="Chromosome"/>
</dbReference>
<reference evidence="2" key="1">
    <citation type="submission" date="2023-08" db="EMBL/GenBank/DDBJ databases">
        <title>Complete genome sequence of Sinorhizobium chiapanecum ITTG S70 isolated from Acaciella angustissima nodules in Chiapas-Mexico.</title>
        <authorList>
            <person name="Rincon-Rosales R."/>
            <person name="Rogel M.A."/>
            <person name="Rincon-Medina C.I."/>
            <person name="Guerrero G."/>
            <person name="Manzano-Gomez L.A."/>
            <person name="Lopez-Lopez A."/>
            <person name="Rincon Molina F.A."/>
            <person name="Martinez-Romero E."/>
        </authorList>
    </citation>
    <scope>NUCLEOTIDE SEQUENCE</scope>
    <source>
        <strain evidence="2">ITTG S70</strain>
    </source>
</reference>
<name>A0ABZ2BEQ6_9HYPH</name>
<keyword evidence="1" id="KW-1133">Transmembrane helix</keyword>